<evidence type="ECO:0000313" key="1">
    <source>
        <dbReference type="EMBL" id="COY51042.1"/>
    </source>
</evidence>
<evidence type="ECO:0000313" key="2">
    <source>
        <dbReference type="Proteomes" id="UP000039021"/>
    </source>
</evidence>
<dbReference type="Proteomes" id="UP000039021">
    <property type="component" value="Unassembled WGS sequence"/>
</dbReference>
<name>A0A916LBT3_MYCTX</name>
<reference evidence="2" key="1">
    <citation type="submission" date="2015-03" db="EMBL/GenBank/DDBJ databases">
        <authorList>
            <consortium name="Pathogen Informatics"/>
        </authorList>
    </citation>
    <scope>NUCLEOTIDE SEQUENCE [LARGE SCALE GENOMIC DNA]</scope>
    <source>
        <strain evidence="2">N09902308</strain>
    </source>
</reference>
<organism evidence="1 2">
    <name type="scientific">Mycobacterium tuberculosis</name>
    <dbReference type="NCBI Taxonomy" id="1773"/>
    <lineage>
        <taxon>Bacteria</taxon>
        <taxon>Bacillati</taxon>
        <taxon>Actinomycetota</taxon>
        <taxon>Actinomycetes</taxon>
        <taxon>Mycobacteriales</taxon>
        <taxon>Mycobacteriaceae</taxon>
        <taxon>Mycobacterium</taxon>
        <taxon>Mycobacterium tuberculosis complex</taxon>
    </lineage>
</organism>
<protein>
    <submittedName>
        <fullName evidence="1">Uncharacterized protein</fullName>
    </submittedName>
</protein>
<comment type="caution">
    <text evidence="1">The sequence shown here is derived from an EMBL/GenBank/DDBJ whole genome shotgun (WGS) entry which is preliminary data.</text>
</comment>
<accession>A0A916LBT3</accession>
<proteinExistence type="predicted"/>
<dbReference type="EMBL" id="CSBK01001289">
    <property type="protein sequence ID" value="COY51042.1"/>
    <property type="molecule type" value="Genomic_DNA"/>
</dbReference>
<gene>
    <name evidence="1" type="ORF">ERS007739_02723</name>
</gene>
<sequence>MAEPNATAPVRIKVGKTAAMHAAYCRSRSDRASAAARGRLGGPTGEALGVVAPAAEW</sequence>
<dbReference type="AlphaFoldDB" id="A0A916LBT3"/>